<keyword evidence="2" id="KW-1185">Reference proteome</keyword>
<accession>A0AAV4S8T4</accession>
<comment type="caution">
    <text evidence="1">The sequence shown here is derived from an EMBL/GenBank/DDBJ whole genome shotgun (WGS) entry which is preliminary data.</text>
</comment>
<dbReference type="Proteomes" id="UP001054945">
    <property type="component" value="Unassembled WGS sequence"/>
</dbReference>
<proteinExistence type="predicted"/>
<name>A0AAV4S8T4_CAEEX</name>
<protein>
    <submittedName>
        <fullName evidence="1">Uncharacterized protein</fullName>
    </submittedName>
</protein>
<reference evidence="1 2" key="1">
    <citation type="submission" date="2021-06" db="EMBL/GenBank/DDBJ databases">
        <title>Caerostris extrusa draft genome.</title>
        <authorList>
            <person name="Kono N."/>
            <person name="Arakawa K."/>
        </authorList>
    </citation>
    <scope>NUCLEOTIDE SEQUENCE [LARGE SCALE GENOMIC DNA]</scope>
</reference>
<dbReference type="AlphaFoldDB" id="A0AAV4S8T4"/>
<dbReference type="EMBL" id="BPLR01009216">
    <property type="protein sequence ID" value="GIY30394.1"/>
    <property type="molecule type" value="Genomic_DNA"/>
</dbReference>
<sequence length="109" mass="12598">MYIESLDPKVERLYPSAAFPVSRKTPMISILIRWDIPSMFLFTVLRSVGSAASSTSTRRTHTCWSTRWGQVPPSARLLLAWEALADKQHRNFEEMPVMLKNVRYSKKLL</sequence>
<dbReference type="Gene3D" id="3.30.70.3290">
    <property type="match status" value="1"/>
</dbReference>
<organism evidence="1 2">
    <name type="scientific">Caerostris extrusa</name>
    <name type="common">Bark spider</name>
    <name type="synonym">Caerostris bankana</name>
    <dbReference type="NCBI Taxonomy" id="172846"/>
    <lineage>
        <taxon>Eukaryota</taxon>
        <taxon>Metazoa</taxon>
        <taxon>Ecdysozoa</taxon>
        <taxon>Arthropoda</taxon>
        <taxon>Chelicerata</taxon>
        <taxon>Arachnida</taxon>
        <taxon>Araneae</taxon>
        <taxon>Araneomorphae</taxon>
        <taxon>Entelegynae</taxon>
        <taxon>Araneoidea</taxon>
        <taxon>Araneidae</taxon>
        <taxon>Caerostris</taxon>
    </lineage>
</organism>
<evidence type="ECO:0000313" key="1">
    <source>
        <dbReference type="EMBL" id="GIY30394.1"/>
    </source>
</evidence>
<gene>
    <name evidence="1" type="ORF">CEXT_323531</name>
</gene>
<evidence type="ECO:0000313" key="2">
    <source>
        <dbReference type="Proteomes" id="UP001054945"/>
    </source>
</evidence>